<comment type="caution">
    <text evidence="2">The sequence shown here is derived from an EMBL/GenBank/DDBJ whole genome shotgun (WGS) entry which is preliminary data.</text>
</comment>
<name>A0A271KAZ0_9HYPH</name>
<gene>
    <name evidence="2" type="ORF">CIT31_25800</name>
</gene>
<organism evidence="2 3">
    <name type="scientific">Mesorhizobium wenxiniae</name>
    <dbReference type="NCBI Taxonomy" id="2014805"/>
    <lineage>
        <taxon>Bacteria</taxon>
        <taxon>Pseudomonadati</taxon>
        <taxon>Pseudomonadota</taxon>
        <taxon>Alphaproteobacteria</taxon>
        <taxon>Hyphomicrobiales</taxon>
        <taxon>Phyllobacteriaceae</taxon>
        <taxon>Mesorhizobium</taxon>
    </lineage>
</organism>
<dbReference type="EMBL" id="NPKH01000033">
    <property type="protein sequence ID" value="PAP92820.1"/>
    <property type="molecule type" value="Genomic_DNA"/>
</dbReference>
<keyword evidence="3" id="KW-1185">Reference proteome</keyword>
<evidence type="ECO:0000313" key="2">
    <source>
        <dbReference type="EMBL" id="PAP92820.1"/>
    </source>
</evidence>
<dbReference type="InterPro" id="IPR050471">
    <property type="entry name" value="AB_hydrolase"/>
</dbReference>
<dbReference type="SUPFAM" id="SSF53474">
    <property type="entry name" value="alpha/beta-Hydrolases"/>
    <property type="match status" value="1"/>
</dbReference>
<feature type="domain" description="AB hydrolase-1" evidence="1">
    <location>
        <begin position="1"/>
        <end position="219"/>
    </location>
</feature>
<dbReference type="InterPro" id="IPR029058">
    <property type="entry name" value="AB_hydrolase_fold"/>
</dbReference>
<sequence>MWRHWIDQLSSRNTLIRYDERGNGLSDWNVGDFSFNAMVTDLESVADASGLDRFPLLGVSQSCAVSIAYVLRHRERVSRLILYGGYARGRRKRGDAHQLDTHEAMTTLIREGWGKDNAAFRQLFTEAFIPGASREQMAWFNDLQRQTTSPLNASLLHSTFGDIDVSAMLGEVSVPTLVLHARNDAVVPFDEGKVLAAGIPGARFVDLNSANHILLGDEPAFADFLREVRSFMAGPPANFNASAALF</sequence>
<evidence type="ECO:0000259" key="1">
    <source>
        <dbReference type="Pfam" id="PF00561"/>
    </source>
</evidence>
<accession>A0A271KAZ0</accession>
<dbReference type="GO" id="GO:0004806">
    <property type="term" value="F:triacylglycerol lipase activity"/>
    <property type="evidence" value="ECO:0007669"/>
    <property type="project" value="TreeGrafter"/>
</dbReference>
<reference evidence="2 3" key="1">
    <citation type="submission" date="2017-08" db="EMBL/GenBank/DDBJ databases">
        <title>Mesorhizobium wenxinae sp. nov., a novel rhizobial species isolated from root nodules of chickpea (Cicer arietinum L.).</title>
        <authorList>
            <person name="Zhang J."/>
        </authorList>
    </citation>
    <scope>NUCLEOTIDE SEQUENCE [LARGE SCALE GENOMIC DNA]</scope>
    <source>
        <strain evidence="3">WYCCWR 10019</strain>
    </source>
</reference>
<dbReference type="PANTHER" id="PTHR43433:SF5">
    <property type="entry name" value="AB HYDROLASE-1 DOMAIN-CONTAINING PROTEIN"/>
    <property type="match status" value="1"/>
</dbReference>
<dbReference type="Pfam" id="PF00561">
    <property type="entry name" value="Abhydrolase_1"/>
    <property type="match status" value="1"/>
</dbReference>
<dbReference type="OrthoDB" id="7267294at2"/>
<proteinExistence type="predicted"/>
<protein>
    <recommendedName>
        <fullName evidence="1">AB hydrolase-1 domain-containing protein</fullName>
    </recommendedName>
</protein>
<dbReference type="InterPro" id="IPR000073">
    <property type="entry name" value="AB_hydrolase_1"/>
</dbReference>
<dbReference type="PRINTS" id="PR00111">
    <property type="entry name" value="ABHYDROLASE"/>
</dbReference>
<evidence type="ECO:0000313" key="3">
    <source>
        <dbReference type="Proteomes" id="UP000215931"/>
    </source>
</evidence>
<dbReference type="GO" id="GO:0046503">
    <property type="term" value="P:glycerolipid catabolic process"/>
    <property type="evidence" value="ECO:0007669"/>
    <property type="project" value="TreeGrafter"/>
</dbReference>
<dbReference type="PANTHER" id="PTHR43433">
    <property type="entry name" value="HYDROLASE, ALPHA/BETA FOLD FAMILY PROTEIN"/>
    <property type="match status" value="1"/>
</dbReference>
<dbReference type="Gene3D" id="3.40.50.1820">
    <property type="entry name" value="alpha/beta hydrolase"/>
    <property type="match status" value="1"/>
</dbReference>
<dbReference type="Proteomes" id="UP000215931">
    <property type="component" value="Unassembled WGS sequence"/>
</dbReference>
<dbReference type="AlphaFoldDB" id="A0A271KAZ0"/>